<protein>
    <recommendedName>
        <fullName evidence="2">BD-FAE-like domain-containing protein</fullName>
    </recommendedName>
</protein>
<dbReference type="Pfam" id="PF20434">
    <property type="entry name" value="BD-FAE"/>
    <property type="match status" value="1"/>
</dbReference>
<comment type="caution">
    <text evidence="3">The sequence shown here is derived from an EMBL/GenBank/DDBJ whole genome shotgun (WGS) entry which is preliminary data.</text>
</comment>
<reference evidence="3" key="1">
    <citation type="submission" date="2020-01" db="EMBL/GenBank/DDBJ databases">
        <title>Genome Sequencing of Three Apophysomyces-Like Fungal Strains Confirms a Novel Fungal Genus in the Mucoromycota with divergent Burkholderia-like Endosymbiotic Bacteria.</title>
        <authorList>
            <person name="Stajich J.E."/>
            <person name="Macias A.M."/>
            <person name="Carter-House D."/>
            <person name="Lovett B."/>
            <person name="Kasson L.R."/>
            <person name="Berry K."/>
            <person name="Grigoriev I."/>
            <person name="Chang Y."/>
            <person name="Spatafora J."/>
            <person name="Kasson M.T."/>
        </authorList>
    </citation>
    <scope>NUCLEOTIDE SEQUENCE</scope>
    <source>
        <strain evidence="3">NRRL A-21654</strain>
    </source>
</reference>
<proteinExistence type="predicted"/>
<dbReference type="PANTHER" id="PTHR48081:SF33">
    <property type="entry name" value="KYNURENINE FORMAMIDASE"/>
    <property type="match status" value="1"/>
</dbReference>
<dbReference type="SUPFAM" id="SSF53474">
    <property type="entry name" value="alpha/beta-Hydrolases"/>
    <property type="match status" value="1"/>
</dbReference>
<dbReference type="OrthoDB" id="19653at2759"/>
<dbReference type="EMBL" id="JABAYA010000141">
    <property type="protein sequence ID" value="KAF7723746.1"/>
    <property type="molecule type" value="Genomic_DNA"/>
</dbReference>
<name>A0A8H7BJ93_9FUNG</name>
<sequence length="339" mass="37655">MAALIALFVQGENTRLIADAVVRELGGKPVESIISWPHMKLLINPFAKLPVTIHPNIGYATNEESVEAIERTKDYSQPRLMTLDIYTRSDHLHGSLRPVLVHIHGGAWTSGSKDPYYPSESLLVSENDWIAVNINYRLSPANAYPTHLVDIKRALRWIKQSIESFGGDPNFILLEADIAGAQLAVIAALTANQPEFQPGFEDVDTSVQGVICLSGLMDIQSSKENKEYFVNQVVMDPNVEQSFLDKHSPMAAVLEAGRQGKLPPFLTIAGEADFLNDCAVTENFKSVYDKAIKENHGKAECTYVALPGGHHKFYEFWSPRALYAGRIVQAWCQALHRRA</sequence>
<dbReference type="AlphaFoldDB" id="A0A8H7BJ93"/>
<accession>A0A8H7BJ93</accession>
<feature type="domain" description="BD-FAE-like" evidence="2">
    <location>
        <begin position="83"/>
        <end position="278"/>
    </location>
</feature>
<evidence type="ECO:0000259" key="2">
    <source>
        <dbReference type="Pfam" id="PF20434"/>
    </source>
</evidence>
<keyword evidence="4" id="KW-1185">Reference proteome</keyword>
<dbReference type="Proteomes" id="UP000605846">
    <property type="component" value="Unassembled WGS sequence"/>
</dbReference>
<organism evidence="3 4">
    <name type="scientific">Apophysomyces ossiformis</name>
    <dbReference type="NCBI Taxonomy" id="679940"/>
    <lineage>
        <taxon>Eukaryota</taxon>
        <taxon>Fungi</taxon>
        <taxon>Fungi incertae sedis</taxon>
        <taxon>Mucoromycota</taxon>
        <taxon>Mucoromycotina</taxon>
        <taxon>Mucoromycetes</taxon>
        <taxon>Mucorales</taxon>
        <taxon>Mucorineae</taxon>
        <taxon>Mucoraceae</taxon>
        <taxon>Apophysomyces</taxon>
    </lineage>
</organism>
<dbReference type="PANTHER" id="PTHR48081">
    <property type="entry name" value="AB HYDROLASE SUPERFAMILY PROTEIN C4A8.06C"/>
    <property type="match status" value="1"/>
</dbReference>
<evidence type="ECO:0000256" key="1">
    <source>
        <dbReference type="ARBA" id="ARBA00022801"/>
    </source>
</evidence>
<dbReference type="Gene3D" id="3.40.50.1820">
    <property type="entry name" value="alpha/beta hydrolase"/>
    <property type="match status" value="1"/>
</dbReference>
<dbReference type="InterPro" id="IPR029058">
    <property type="entry name" value="AB_hydrolase_fold"/>
</dbReference>
<dbReference type="InterPro" id="IPR049492">
    <property type="entry name" value="BD-FAE-like_dom"/>
</dbReference>
<evidence type="ECO:0000313" key="4">
    <source>
        <dbReference type="Proteomes" id="UP000605846"/>
    </source>
</evidence>
<evidence type="ECO:0000313" key="3">
    <source>
        <dbReference type="EMBL" id="KAF7723746.1"/>
    </source>
</evidence>
<gene>
    <name evidence="3" type="ORF">EC973_001722</name>
</gene>
<dbReference type="InterPro" id="IPR050300">
    <property type="entry name" value="GDXG_lipolytic_enzyme"/>
</dbReference>
<dbReference type="GO" id="GO:0016787">
    <property type="term" value="F:hydrolase activity"/>
    <property type="evidence" value="ECO:0007669"/>
    <property type="project" value="UniProtKB-KW"/>
</dbReference>
<keyword evidence="1" id="KW-0378">Hydrolase</keyword>